<dbReference type="Proteomes" id="UP000472335">
    <property type="component" value="Unassembled WGS sequence"/>
</dbReference>
<proteinExistence type="predicted"/>
<evidence type="ECO:0000313" key="2">
    <source>
        <dbReference type="EMBL" id="NGO08767.1"/>
    </source>
</evidence>
<keyword evidence="3" id="KW-1185">Reference proteome</keyword>
<reference evidence="2 3" key="1">
    <citation type="submission" date="2020-02" db="EMBL/GenBank/DDBJ databases">
        <title>Whole-genome analyses of novel actinobacteria.</title>
        <authorList>
            <person name="Sahin N."/>
            <person name="Gencbay T."/>
        </authorList>
    </citation>
    <scope>NUCLEOTIDE SEQUENCE [LARGE SCALE GENOMIC DNA]</scope>
    <source>
        <strain evidence="2 3">HC44</strain>
    </source>
</reference>
<evidence type="ECO:0000313" key="3">
    <source>
        <dbReference type="Proteomes" id="UP000472335"/>
    </source>
</evidence>
<dbReference type="InterPro" id="IPR024983">
    <property type="entry name" value="CHAT_dom"/>
</dbReference>
<evidence type="ECO:0000259" key="1">
    <source>
        <dbReference type="Pfam" id="PF12770"/>
    </source>
</evidence>
<accession>A0A6G4V4G9</accession>
<organism evidence="2 3">
    <name type="scientific">Streptomyces scabichelini</name>
    <dbReference type="NCBI Taxonomy" id="2711217"/>
    <lineage>
        <taxon>Bacteria</taxon>
        <taxon>Bacillati</taxon>
        <taxon>Actinomycetota</taxon>
        <taxon>Actinomycetes</taxon>
        <taxon>Kitasatosporales</taxon>
        <taxon>Streptomycetaceae</taxon>
        <taxon>Streptomyces</taxon>
    </lineage>
</organism>
<dbReference type="Pfam" id="PF12770">
    <property type="entry name" value="CHAT"/>
    <property type="match status" value="1"/>
</dbReference>
<dbReference type="AlphaFoldDB" id="A0A6G4V4G9"/>
<dbReference type="RefSeq" id="WP_165258919.1">
    <property type="nucleotide sequence ID" value="NZ_JAAKZY010000037.1"/>
</dbReference>
<feature type="domain" description="CHAT" evidence="1">
    <location>
        <begin position="246"/>
        <end position="403"/>
    </location>
</feature>
<gene>
    <name evidence="2" type="ORF">G5C60_14425</name>
</gene>
<dbReference type="EMBL" id="JAAKZY010000037">
    <property type="protein sequence ID" value="NGO08767.1"/>
    <property type="molecule type" value="Genomic_DNA"/>
</dbReference>
<protein>
    <submittedName>
        <fullName evidence="2">CHAT domain-containing protein</fullName>
    </submittedName>
</protein>
<sequence length="441" mass="48966">MSTELRVRVIQDPSQGFTTLPDELAKGPDITVCFDVLAGDRIRARLYGPAVPSLFGTEHRADLTARPADVRTAAARLCRVWKELLVDFRPLTRDGRPAPDGPEQPYASLVDLRTRPPRELYDIVEELALAGSELLFGTLLGGQDRRIERFREYLAESLSAREGLRVRFDSELYLPWPMVCLRPEDVPAPTRDADPAAVHPRFLGHRHQIEQTGGAYPWLDGRREAPAVPAVSLNRDTRIDRKGRTRAAEVAALLAKDTEFVERTTRTELTRALADSGLCEQLMYFWCHGHFVHNGTQPPCLALKLTDQATIDAHTVRDWRRRLGDDSPFQPFVMLNACHAGVPAEGGDSAFLGGALIQAGARGVLGPQIEMPQIFAAEYALEFLSRYLRGTETAGTVAHAVARYFADELHNPLGFAYALHCGMDTRLERTVPPTGEQEITV</sequence>
<name>A0A6G4V4G9_9ACTN</name>
<comment type="caution">
    <text evidence="2">The sequence shown here is derived from an EMBL/GenBank/DDBJ whole genome shotgun (WGS) entry which is preliminary data.</text>
</comment>